<dbReference type="InterPro" id="IPR057601">
    <property type="entry name" value="Oar-like_b-barrel"/>
</dbReference>
<comment type="caution">
    <text evidence="2">The sequence shown here is derived from an EMBL/GenBank/DDBJ whole genome shotgun (WGS) entry which is preliminary data.</text>
</comment>
<dbReference type="Pfam" id="PF13620">
    <property type="entry name" value="CarboxypepD_reg"/>
    <property type="match status" value="1"/>
</dbReference>
<name>A0A7Y9PHL5_9BACT</name>
<organism evidence="2 3">
    <name type="scientific">Granulicella arctica</name>
    <dbReference type="NCBI Taxonomy" id="940613"/>
    <lineage>
        <taxon>Bacteria</taxon>
        <taxon>Pseudomonadati</taxon>
        <taxon>Acidobacteriota</taxon>
        <taxon>Terriglobia</taxon>
        <taxon>Terriglobales</taxon>
        <taxon>Acidobacteriaceae</taxon>
        <taxon>Granulicella</taxon>
    </lineage>
</organism>
<evidence type="ECO:0000313" key="2">
    <source>
        <dbReference type="EMBL" id="NYF79904.1"/>
    </source>
</evidence>
<dbReference type="SUPFAM" id="SSF49452">
    <property type="entry name" value="Starch-binding domain-like"/>
    <property type="match status" value="1"/>
</dbReference>
<keyword evidence="3" id="KW-1185">Reference proteome</keyword>
<dbReference type="SUPFAM" id="SSF56935">
    <property type="entry name" value="Porins"/>
    <property type="match status" value="1"/>
</dbReference>
<evidence type="ECO:0000313" key="3">
    <source>
        <dbReference type="Proteomes" id="UP000589520"/>
    </source>
</evidence>
<accession>A0A7Y9PHL5</accession>
<dbReference type="RefSeq" id="WP_179490874.1">
    <property type="nucleotide sequence ID" value="NZ_JACCCW010000002.1"/>
</dbReference>
<dbReference type="Pfam" id="PF25183">
    <property type="entry name" value="OMP_b-brl_4"/>
    <property type="match status" value="1"/>
</dbReference>
<dbReference type="AlphaFoldDB" id="A0A7Y9PHL5"/>
<protein>
    <recommendedName>
        <fullName evidence="1">TonB-dependent transporter Oar-like beta-barrel domain-containing protein</fullName>
    </recommendedName>
</protein>
<dbReference type="GO" id="GO:0030246">
    <property type="term" value="F:carbohydrate binding"/>
    <property type="evidence" value="ECO:0007669"/>
    <property type="project" value="InterPro"/>
</dbReference>
<sequence>MSFSSLRPGISLLNLKRYYIAAIASIVFFSSAAAIAQIPTSSLAGTVQDSTAGVIPNAAVVLTNITSGDTRTGTTNGSGFFTFSSLPSGDYKIAISAAGFGKFVESGIHLDPGDSRALNQIHLGVDAADTITVTSDSQQIDTTSGEVSSLITAKDIEKLAVEGRDVTELFKILPGFAIAGQGVNNTAYDPSQVQVNSALGSYAANGAPISGISLKWDGANITDIGNYGAAIQNVNYDMVSEVKVQSANFTADMSNGPVNINAVTKAGGIDFHGALYTYARTSGLNATDSLAKELGYVKPPDRHIYPGFNIGGPVTIPGTHFNRNGKVTFFAGAEDYAQRNNYAYGSAASAIVHALVPTAAMRAGDFSSTQLSQYLGSSLTSSSYNNINQIPTVNKNGVAVANGNVASTIDAGGAALLNSLPLPNVASNGSYNYITQNLINNDLYQVVGRVDVAFSDKYKFFARYSGERGGNGVPQIPYYSPSSTIGSVNTPGGGMLSTINSQSAAMNLTMILSPTMTNEVFASFAYLNQGFDARNHSALLKTTYNYPYAGAYSANGSVDMPQLQDYGVDGLPLALYPDVSYGPIYAKKLAPNGGDNFTKVFGTHTVKAGVYIERATNNQRVPFGTTNGALSSYYIGSSITDVDGTTYASGGNYLANALQGIFGGYSQQNILPNNNLFFWNIDGYATDSWKIRNNFTLNYGLRIEHLGTWNDKHGVGIAIFDPTTLNLAENDTTRPLPGFRWHATDPSVPVSGVASRPAFFEPRIGFSWDVTSKGQTVVRGGYGQYRYHDSYNDVTNAASSAAGLRSSSISGSGGVTLLGISKQNLSLSTGALNTATTYGLTPGDDEAALTTTYSLAVDQILPYKTQLEIIYIGNNSNYLLNDGSSNTVNLDNVNALPIGALFAPAAGTSVKETPYNAANLATALINARRPYGSTPYNASTGTLGTSPYGSITNYGAIDITKHNTTANYNSIQVAIARQSGNLRYGANYTFGKALGILGSVGNGNAIDPTNLQSNYGVATFDRSQIFNVNYSYMIGNPIKSRFLGALTNGWEVSGITQLQSGVNLQIANGQPNFNPSIQLTGAAYTDGKSTFASVGSIGLLGTPDVTLMPTLTCNPRSKTGGRQFINGSCFALPAQGTNGPNFYPYMHGPAYFNSDLSAQKGFHLGSTRELQFRAAAFNFINHPLVTFNSIRSAEYNNLSFTGTTPSTAVVDPNATSGQTFGYASLTSGRRIMELSAKFVF</sequence>
<proteinExistence type="predicted"/>
<gene>
    <name evidence="2" type="ORF">HDF17_002224</name>
</gene>
<reference evidence="2 3" key="1">
    <citation type="submission" date="2020-07" db="EMBL/GenBank/DDBJ databases">
        <title>Genomic Encyclopedia of Type Strains, Phase IV (KMG-V): Genome sequencing to study the core and pangenomes of soil and plant-associated prokaryotes.</title>
        <authorList>
            <person name="Whitman W."/>
        </authorList>
    </citation>
    <scope>NUCLEOTIDE SEQUENCE [LARGE SCALE GENOMIC DNA]</scope>
    <source>
        <strain evidence="2 3">X4EP2</strain>
    </source>
</reference>
<dbReference type="Gene3D" id="2.60.40.1120">
    <property type="entry name" value="Carboxypeptidase-like, regulatory domain"/>
    <property type="match status" value="1"/>
</dbReference>
<dbReference type="InterPro" id="IPR013784">
    <property type="entry name" value="Carb-bd-like_fold"/>
</dbReference>
<dbReference type="Proteomes" id="UP000589520">
    <property type="component" value="Unassembled WGS sequence"/>
</dbReference>
<dbReference type="EMBL" id="JACCCW010000002">
    <property type="protein sequence ID" value="NYF79904.1"/>
    <property type="molecule type" value="Genomic_DNA"/>
</dbReference>
<feature type="domain" description="TonB-dependent transporter Oar-like beta-barrel" evidence="1">
    <location>
        <begin position="263"/>
        <end position="1185"/>
    </location>
</feature>
<evidence type="ECO:0000259" key="1">
    <source>
        <dbReference type="Pfam" id="PF25183"/>
    </source>
</evidence>